<feature type="compositionally biased region" description="Basic and acidic residues" evidence="18">
    <location>
        <begin position="458"/>
        <end position="488"/>
    </location>
</feature>
<dbReference type="EMBL" id="NBCO01000031">
    <property type="protein sequence ID" value="ORC85921.1"/>
    <property type="molecule type" value="Genomic_DNA"/>
</dbReference>
<sequence length="736" mass="81773">MTDVKKKTLLRDVLPAALKLHSERLNVDPVKDMLKLPFKEEYPYLPNCTNASIPKDHRKKGISNADFMLYVGLTEKYVPVQICSKNEKDRPTSALIKFVPEEIDDTRYFIRFAAHEVAHALGFDIEIMKEHKVIVKENTGKTFSLVTSNTVLDEKMKEQYDCSNDGEIKGMPLQSEPTKDAPPHWKRLIAKDELMSPYTPDDKYVTGAYYTALTLAVFHSMPFYKADFKMAESMSWGKNAGCDFLKGKGKEEYKGTKPTKYAEMFCDEVNPALQCTSDRFALGMCSKKPSGVNIPLDYVEHFNTVLKDTDDDLMDGYSIIKPTLQTSCEGHQFNLMPGSVLGKESRCLKGKELKLKTPNEDNLTVGDICAKVKCKKDTNKVLVKYSDTTDWQECEDGGKIDVKDSKEFASGSILCPNYTEVCNDFPVVKDINFTIEYDEDEKERIKKEEKEDEDEMEKEEKQHEEEEENEKTLKDAQPEQESPVHPDPKLNTSSKPDEAPKDREDSQELPAAEVTENQRDSPREGVKEVLSPLAVPEPQPAGEENQTQNTNNNNRGALPQEPSSISAPKVPSKPVKTPEVEKKPTTEISKPVASEPIAVSGHTPSVEEDHNNTTENIQQVQETITDSPSQDGNDEGINTTVDPTLDPNSPSPDDEKNETIVNTDNNTTNTTSSISENVNASATVPATLTGPNKTQMGQVINQATTIAIAGTDSSIATSYQIPLLLIVCALVALASP</sequence>
<evidence type="ECO:0000313" key="19">
    <source>
        <dbReference type="EMBL" id="ORC85921.1"/>
    </source>
</evidence>
<dbReference type="OrthoDB" id="527990at2759"/>
<evidence type="ECO:0000313" key="20">
    <source>
        <dbReference type="Proteomes" id="UP000192257"/>
    </source>
</evidence>
<evidence type="ECO:0000256" key="17">
    <source>
        <dbReference type="RuleBase" id="RU366077"/>
    </source>
</evidence>
<comment type="subcellular location">
    <subcellularLocation>
        <location evidence="2">Membrane</location>
    </subcellularLocation>
</comment>
<keyword evidence="4 17" id="KW-0645">Protease</keyword>
<comment type="caution">
    <text evidence="19">The sequence shown here is derived from an EMBL/GenBank/DDBJ whole genome shotgun (WGS) entry which is preliminary data.</text>
</comment>
<evidence type="ECO:0000256" key="7">
    <source>
        <dbReference type="ARBA" id="ARBA00022801"/>
    </source>
</evidence>
<dbReference type="GeneID" id="39988368"/>
<feature type="binding site" evidence="16">
    <location>
        <position position="115"/>
    </location>
    <ligand>
        <name>Zn(2+)</name>
        <dbReference type="ChEBI" id="CHEBI:29105"/>
        <note>catalytic</note>
    </ligand>
</feature>
<feature type="binding site" evidence="16">
    <location>
        <position position="119"/>
    </location>
    <ligand>
        <name>Zn(2+)</name>
        <dbReference type="ChEBI" id="CHEBI:29105"/>
        <note>catalytic</note>
    </ligand>
</feature>
<dbReference type="GO" id="GO:0005737">
    <property type="term" value="C:cytoplasm"/>
    <property type="evidence" value="ECO:0007669"/>
    <property type="project" value="TreeGrafter"/>
</dbReference>
<dbReference type="Gene3D" id="2.10.55.10">
    <property type="entry name" value="Leishmanolysin domain 3"/>
    <property type="match status" value="1"/>
</dbReference>
<dbReference type="PANTHER" id="PTHR10942:SF0">
    <property type="entry name" value="LEISHMANOLYSIN-LIKE PEPTIDASE"/>
    <property type="match status" value="1"/>
</dbReference>
<comment type="cofactor">
    <cofactor evidence="16 17">
        <name>Zn(2+)</name>
        <dbReference type="ChEBI" id="CHEBI:29105"/>
    </cofactor>
    <text evidence="16 17">Binds 1 zinc ion per subunit.</text>
</comment>
<keyword evidence="10 16" id="KW-0482">Metalloprotease</keyword>
<name>A0A1X0NMV0_9TRYP</name>
<dbReference type="PRINTS" id="PR00782">
    <property type="entry name" value="LSHMANOLYSIN"/>
</dbReference>
<evidence type="ECO:0000256" key="2">
    <source>
        <dbReference type="ARBA" id="ARBA00004370"/>
    </source>
</evidence>
<dbReference type="GO" id="GO:0007155">
    <property type="term" value="P:cell adhesion"/>
    <property type="evidence" value="ECO:0007669"/>
    <property type="project" value="UniProtKB-KW"/>
</dbReference>
<gene>
    <name evidence="19" type="ORF">TM35_000311070</name>
</gene>
<proteinExistence type="inferred from homology"/>
<keyword evidence="7 17" id="KW-0378">Hydrolase</keyword>
<dbReference type="GO" id="GO:0006508">
    <property type="term" value="P:proteolysis"/>
    <property type="evidence" value="ECO:0007669"/>
    <property type="project" value="UniProtKB-KW"/>
</dbReference>
<feature type="compositionally biased region" description="Basic and acidic residues" evidence="18">
    <location>
        <begin position="495"/>
        <end position="506"/>
    </location>
</feature>
<dbReference type="GO" id="GO:0016020">
    <property type="term" value="C:membrane"/>
    <property type="evidence" value="ECO:0007669"/>
    <property type="project" value="UniProtKB-SubCell"/>
</dbReference>
<feature type="compositionally biased region" description="Low complexity" evidence="18">
    <location>
        <begin position="543"/>
        <end position="554"/>
    </location>
</feature>
<keyword evidence="11" id="KW-0472">Membrane</keyword>
<evidence type="ECO:0000256" key="11">
    <source>
        <dbReference type="ARBA" id="ARBA00023136"/>
    </source>
</evidence>
<dbReference type="GO" id="GO:0046872">
    <property type="term" value="F:metal ion binding"/>
    <property type="evidence" value="ECO:0007669"/>
    <property type="project" value="UniProtKB-KW"/>
</dbReference>
<protein>
    <recommendedName>
        <fullName evidence="17">Leishmanolysin-like peptidase</fullName>
        <ecNumber evidence="17">3.4.24.-</ecNumber>
    </recommendedName>
</protein>
<feature type="active site" evidence="15">
    <location>
        <position position="116"/>
    </location>
</feature>
<dbReference type="Gene3D" id="3.90.132.10">
    <property type="entry name" value="Leishmanolysin , domain 2"/>
    <property type="match status" value="1"/>
</dbReference>
<feature type="compositionally biased region" description="Basic and acidic residues" evidence="18">
    <location>
        <begin position="576"/>
        <end position="585"/>
    </location>
</feature>
<dbReference type="PANTHER" id="PTHR10942">
    <property type="entry name" value="LEISHMANOLYSIN-LIKE PEPTIDASE"/>
    <property type="match status" value="1"/>
</dbReference>
<dbReference type="InterPro" id="IPR001577">
    <property type="entry name" value="Peptidase_M8"/>
</dbReference>
<keyword evidence="8 16" id="KW-0862">Zinc</keyword>
<keyword evidence="5 16" id="KW-0479">Metal-binding</keyword>
<dbReference type="GO" id="GO:0004222">
    <property type="term" value="F:metalloendopeptidase activity"/>
    <property type="evidence" value="ECO:0007669"/>
    <property type="project" value="UniProtKB-UniRule"/>
</dbReference>
<evidence type="ECO:0000256" key="18">
    <source>
        <dbReference type="SAM" id="MobiDB-lite"/>
    </source>
</evidence>
<evidence type="ECO:0000256" key="10">
    <source>
        <dbReference type="ARBA" id="ARBA00023049"/>
    </source>
</evidence>
<evidence type="ECO:0000256" key="5">
    <source>
        <dbReference type="ARBA" id="ARBA00022723"/>
    </source>
</evidence>
<comment type="similarity">
    <text evidence="3 17">Belongs to the peptidase M8 family.</text>
</comment>
<dbReference type="VEuPathDB" id="TriTrypDB:TM35_000311070"/>
<comment type="catalytic activity">
    <reaction evidence="1">
        <text>Preference for hydrophobic residues at P1 and P1' and basic residues at P2' and P3'. A model nonapeptide is cleaved at -Ala-Tyr-|-Leu-Lys-Lys-.</text>
        <dbReference type="EC" id="3.4.24.36"/>
    </reaction>
</comment>
<organism evidence="19 20">
    <name type="scientific">Trypanosoma theileri</name>
    <dbReference type="NCBI Taxonomy" id="67003"/>
    <lineage>
        <taxon>Eukaryota</taxon>
        <taxon>Discoba</taxon>
        <taxon>Euglenozoa</taxon>
        <taxon>Kinetoplastea</taxon>
        <taxon>Metakinetoplastina</taxon>
        <taxon>Trypanosomatida</taxon>
        <taxon>Trypanosomatidae</taxon>
        <taxon>Trypanosoma</taxon>
    </lineage>
</organism>
<evidence type="ECO:0000256" key="15">
    <source>
        <dbReference type="PIRSR" id="PIRSR601577-1"/>
    </source>
</evidence>
<feature type="region of interest" description="Disordered" evidence="18">
    <location>
        <begin position="440"/>
        <end position="678"/>
    </location>
</feature>
<evidence type="ECO:0000256" key="1">
    <source>
        <dbReference type="ARBA" id="ARBA00001249"/>
    </source>
</evidence>
<evidence type="ECO:0000256" key="14">
    <source>
        <dbReference type="ARBA" id="ARBA00023180"/>
    </source>
</evidence>
<evidence type="ECO:0000256" key="4">
    <source>
        <dbReference type="ARBA" id="ARBA00022670"/>
    </source>
</evidence>
<dbReference type="AlphaFoldDB" id="A0A1X0NMV0"/>
<feature type="compositionally biased region" description="Low complexity" evidence="18">
    <location>
        <begin position="659"/>
        <end position="678"/>
    </location>
</feature>
<keyword evidence="12" id="KW-0865">Zymogen</keyword>
<dbReference type="Gene3D" id="3.10.170.20">
    <property type="match status" value="1"/>
</dbReference>
<evidence type="ECO:0000256" key="9">
    <source>
        <dbReference type="ARBA" id="ARBA00022889"/>
    </source>
</evidence>
<feature type="binding site" evidence="16">
    <location>
        <position position="184"/>
    </location>
    <ligand>
        <name>Zn(2+)</name>
        <dbReference type="ChEBI" id="CHEBI:29105"/>
        <note>catalytic</note>
    </ligand>
</feature>
<evidence type="ECO:0000256" key="12">
    <source>
        <dbReference type="ARBA" id="ARBA00023145"/>
    </source>
</evidence>
<evidence type="ECO:0000256" key="16">
    <source>
        <dbReference type="PIRSR" id="PIRSR601577-2"/>
    </source>
</evidence>
<keyword evidence="6" id="KW-0732">Signal</keyword>
<dbReference type="SUPFAM" id="SSF55486">
    <property type="entry name" value="Metalloproteases ('zincins'), catalytic domain"/>
    <property type="match status" value="1"/>
</dbReference>
<keyword evidence="20" id="KW-1185">Reference proteome</keyword>
<feature type="compositionally biased region" description="Polar residues" evidence="18">
    <location>
        <begin position="613"/>
        <end position="648"/>
    </location>
</feature>
<dbReference type="RefSeq" id="XP_028879987.1">
    <property type="nucleotide sequence ID" value="XM_029028588.1"/>
</dbReference>
<evidence type="ECO:0000256" key="8">
    <source>
        <dbReference type="ARBA" id="ARBA00022833"/>
    </source>
</evidence>
<evidence type="ECO:0000256" key="6">
    <source>
        <dbReference type="ARBA" id="ARBA00022729"/>
    </source>
</evidence>
<evidence type="ECO:0000256" key="3">
    <source>
        <dbReference type="ARBA" id="ARBA00005860"/>
    </source>
</evidence>
<dbReference type="Pfam" id="PF01457">
    <property type="entry name" value="Peptidase_M8"/>
    <property type="match status" value="1"/>
</dbReference>
<keyword evidence="13" id="KW-1015">Disulfide bond</keyword>
<evidence type="ECO:0000256" key="13">
    <source>
        <dbReference type="ARBA" id="ARBA00023157"/>
    </source>
</evidence>
<dbReference type="Gene3D" id="2.30.34.10">
    <property type="entry name" value="Leishmanolysin domain 4"/>
    <property type="match status" value="1"/>
</dbReference>
<dbReference type="Proteomes" id="UP000192257">
    <property type="component" value="Unassembled WGS sequence"/>
</dbReference>
<accession>A0A1X0NMV0</accession>
<dbReference type="EC" id="3.4.24.-" evidence="17"/>
<keyword evidence="14" id="KW-0325">Glycoprotein</keyword>
<feature type="compositionally biased region" description="Basic and acidic residues" evidence="18">
    <location>
        <begin position="516"/>
        <end position="527"/>
    </location>
</feature>
<reference evidence="19 20" key="1">
    <citation type="submission" date="2017-03" db="EMBL/GenBank/DDBJ databases">
        <title>An alternative strategy for trypanosome survival in the mammalian bloodstream revealed through genome and transcriptome analysis of the ubiquitous bovine parasite Trypanosoma (Megatrypanum) theileri.</title>
        <authorList>
            <person name="Kelly S."/>
            <person name="Ivens A."/>
            <person name="Mott A."/>
            <person name="O'Neill E."/>
            <person name="Emms D."/>
            <person name="Macleod O."/>
            <person name="Voorheis P."/>
            <person name="Matthews J."/>
            <person name="Matthews K."/>
            <person name="Carrington M."/>
        </authorList>
    </citation>
    <scope>NUCLEOTIDE SEQUENCE [LARGE SCALE GENOMIC DNA]</scope>
    <source>
        <strain evidence="19">Edinburgh</strain>
    </source>
</reference>
<keyword evidence="9" id="KW-0130">Cell adhesion</keyword>